<dbReference type="Proteomes" id="UP000634229">
    <property type="component" value="Unassembled WGS sequence"/>
</dbReference>
<keyword evidence="6" id="KW-1185">Reference proteome</keyword>
<dbReference type="PIRSF" id="PIRSF016838">
    <property type="entry name" value="PafC"/>
    <property type="match status" value="1"/>
</dbReference>
<feature type="compositionally biased region" description="Polar residues" evidence="3">
    <location>
        <begin position="316"/>
        <end position="327"/>
    </location>
</feature>
<evidence type="ECO:0000259" key="4">
    <source>
        <dbReference type="PROSITE" id="PS51000"/>
    </source>
</evidence>
<feature type="domain" description="HTH deoR-type" evidence="4">
    <location>
        <begin position="5"/>
        <end position="60"/>
    </location>
</feature>
<dbReference type="InterPro" id="IPR028349">
    <property type="entry name" value="PafC-like"/>
</dbReference>
<accession>A0ABS1NQ95</accession>
<dbReference type="InterPro" id="IPR036390">
    <property type="entry name" value="WH_DNA-bd_sf"/>
</dbReference>
<sequence>MVNDVHARQLAIVQTLRSRNWVPASSLAERFGVTERTIYRDIEKLTQHGIPIQASPGREGGYRLTPDNPLDPLTLDSDQALRLYVLGLVEPADGTETPESRARNAGINATTQEVMRRLTQRIHFDTADWYWRDEGSGHLPTLRYAMLTGTAVEVALRVKGGAQESRLLKPYGMVWKAGEWHMVAAAPSGDPERFRLNLVDRLTLTDLQFTYPEDFVVRDWWAAAMEDYGKGPTRIELHVASAAREELLRLSLKSNSELHDQPDGSLIIVLFADRWEWLIPLVTSYGQDVTVTQPPELRAAVITHLRCALDAYESPSALQPSDESASFRNDDSRLRSTRGRTPRSTT</sequence>
<reference evidence="5 6" key="1">
    <citation type="submission" date="2021-01" db="EMBL/GenBank/DDBJ databases">
        <title>WGS of actinomycetes isolated from Thailand.</title>
        <authorList>
            <person name="Thawai C."/>
        </authorList>
    </citation>
    <scope>NUCLEOTIDE SEQUENCE [LARGE SCALE GENOMIC DNA]</scope>
    <source>
        <strain evidence="5 6">CA1R205</strain>
    </source>
</reference>
<dbReference type="PROSITE" id="PS51000">
    <property type="entry name" value="HTH_DEOR_2"/>
    <property type="match status" value="1"/>
</dbReference>
<dbReference type="InterPro" id="IPR051534">
    <property type="entry name" value="CBASS_pafABC_assoc_protein"/>
</dbReference>
<gene>
    <name evidence="5" type="ORF">JK363_35870</name>
</gene>
<dbReference type="Pfam" id="PF08279">
    <property type="entry name" value="HTH_11"/>
    <property type="match status" value="1"/>
</dbReference>
<dbReference type="InterPro" id="IPR036388">
    <property type="entry name" value="WH-like_DNA-bd_sf"/>
</dbReference>
<dbReference type="InterPro" id="IPR001034">
    <property type="entry name" value="DeoR_HTH"/>
</dbReference>
<dbReference type="PANTHER" id="PTHR34580">
    <property type="match status" value="1"/>
</dbReference>
<dbReference type="Pfam" id="PF13280">
    <property type="entry name" value="WYL"/>
    <property type="match status" value="1"/>
</dbReference>
<dbReference type="InterPro" id="IPR026881">
    <property type="entry name" value="WYL_dom"/>
</dbReference>
<feature type="compositionally biased region" description="Basic residues" evidence="3">
    <location>
        <begin position="335"/>
        <end position="346"/>
    </location>
</feature>
<evidence type="ECO:0000256" key="3">
    <source>
        <dbReference type="SAM" id="MobiDB-lite"/>
    </source>
</evidence>
<dbReference type="EMBL" id="JAERRF010000034">
    <property type="protein sequence ID" value="MBL1101921.1"/>
    <property type="molecule type" value="Genomic_DNA"/>
</dbReference>
<dbReference type="RefSeq" id="WP_201881890.1">
    <property type="nucleotide sequence ID" value="NZ_JAERRF010000034.1"/>
</dbReference>
<dbReference type="PROSITE" id="PS52050">
    <property type="entry name" value="WYL"/>
    <property type="match status" value="1"/>
</dbReference>
<organism evidence="5 6">
    <name type="scientific">Streptomyces coffeae</name>
    <dbReference type="NCBI Taxonomy" id="621382"/>
    <lineage>
        <taxon>Bacteria</taxon>
        <taxon>Bacillati</taxon>
        <taxon>Actinomycetota</taxon>
        <taxon>Actinomycetes</taxon>
        <taxon>Kitasatosporales</taxon>
        <taxon>Streptomycetaceae</taxon>
        <taxon>Streptomyces</taxon>
    </lineage>
</organism>
<proteinExistence type="predicted"/>
<dbReference type="PANTHER" id="PTHR34580:SF1">
    <property type="entry name" value="PROTEIN PAFC"/>
    <property type="match status" value="1"/>
</dbReference>
<comment type="caution">
    <text evidence="5">The sequence shown here is derived from an EMBL/GenBank/DDBJ whole genome shotgun (WGS) entry which is preliminary data.</text>
</comment>
<name>A0ABS1NQ95_9ACTN</name>
<dbReference type="SUPFAM" id="SSF46785">
    <property type="entry name" value="Winged helix' DNA-binding domain"/>
    <property type="match status" value="1"/>
</dbReference>
<evidence type="ECO:0000313" key="6">
    <source>
        <dbReference type="Proteomes" id="UP000634229"/>
    </source>
</evidence>
<keyword evidence="1" id="KW-0805">Transcription regulation</keyword>
<dbReference type="Pfam" id="PF25583">
    <property type="entry name" value="WCX"/>
    <property type="match status" value="1"/>
</dbReference>
<evidence type="ECO:0000256" key="2">
    <source>
        <dbReference type="ARBA" id="ARBA00023163"/>
    </source>
</evidence>
<protein>
    <submittedName>
        <fullName evidence="5">WYL domain-containing protein</fullName>
    </submittedName>
</protein>
<dbReference type="Gene3D" id="1.10.10.10">
    <property type="entry name" value="Winged helix-like DNA-binding domain superfamily/Winged helix DNA-binding domain"/>
    <property type="match status" value="1"/>
</dbReference>
<dbReference type="InterPro" id="IPR013196">
    <property type="entry name" value="HTH_11"/>
</dbReference>
<evidence type="ECO:0000256" key="1">
    <source>
        <dbReference type="ARBA" id="ARBA00023015"/>
    </source>
</evidence>
<dbReference type="InterPro" id="IPR057727">
    <property type="entry name" value="WCX_dom"/>
</dbReference>
<feature type="region of interest" description="Disordered" evidence="3">
    <location>
        <begin position="316"/>
        <end position="346"/>
    </location>
</feature>
<dbReference type="SMART" id="SM00420">
    <property type="entry name" value="HTH_DEOR"/>
    <property type="match status" value="1"/>
</dbReference>
<keyword evidence="2" id="KW-0804">Transcription</keyword>
<evidence type="ECO:0000313" key="5">
    <source>
        <dbReference type="EMBL" id="MBL1101921.1"/>
    </source>
</evidence>